<dbReference type="GO" id="GO:0009098">
    <property type="term" value="P:L-leucine biosynthetic process"/>
    <property type="evidence" value="ECO:0007669"/>
    <property type="project" value="UniProtKB-UniRule"/>
</dbReference>
<comment type="pathway">
    <text evidence="6">Amino-acid biosynthesis; L-leucine biosynthesis; L-leucine from 3-methyl-2-oxobutanoate: step 2/4.</text>
</comment>
<feature type="domain" description="Aconitase/3-isopropylmalate dehydratase large subunit alpha/beta/alpha" evidence="7">
    <location>
        <begin position="275"/>
        <end position="395"/>
    </location>
</feature>
<dbReference type="GO" id="GO:0051539">
    <property type="term" value="F:4 iron, 4 sulfur cluster binding"/>
    <property type="evidence" value="ECO:0007669"/>
    <property type="project" value="UniProtKB-KW"/>
</dbReference>
<dbReference type="AlphaFoldDB" id="A0A7K4HNU9"/>
<dbReference type="Gene3D" id="3.30.499.10">
    <property type="entry name" value="Aconitase, domain 3"/>
    <property type="match status" value="2"/>
</dbReference>
<evidence type="ECO:0000256" key="4">
    <source>
        <dbReference type="ARBA" id="ARBA00023014"/>
    </source>
</evidence>
<dbReference type="RefSeq" id="WP_176788253.1">
    <property type="nucleotide sequence ID" value="NZ_JABXWR010000001.1"/>
</dbReference>
<dbReference type="InterPro" id="IPR001030">
    <property type="entry name" value="Acoase/IPM_deHydtase_lsu_aba"/>
</dbReference>
<evidence type="ECO:0000313" key="8">
    <source>
        <dbReference type="EMBL" id="NVO66570.1"/>
    </source>
</evidence>
<feature type="domain" description="Aconitase/3-isopropylmalate dehydratase large subunit alpha/beta/alpha" evidence="7">
    <location>
        <begin position="19"/>
        <end position="274"/>
    </location>
</feature>
<keyword evidence="3 6" id="KW-0408">Iron</keyword>
<evidence type="ECO:0000256" key="2">
    <source>
        <dbReference type="ARBA" id="ARBA00022723"/>
    </source>
</evidence>
<feature type="binding site" evidence="6">
    <location>
        <position position="345"/>
    </location>
    <ligand>
        <name>[4Fe-4S] cluster</name>
        <dbReference type="ChEBI" id="CHEBI:49883"/>
    </ligand>
</feature>
<dbReference type="UniPathway" id="UPA00048">
    <property type="reaction ID" value="UER00071"/>
</dbReference>
<evidence type="ECO:0000256" key="6">
    <source>
        <dbReference type="HAMAP-Rule" id="MF_01027"/>
    </source>
</evidence>
<protein>
    <recommendedName>
        <fullName evidence="6">3-isopropylmalate dehydratase large subunit</fullName>
        <ecNumber evidence="6">4.2.1.33</ecNumber>
    </recommendedName>
    <alternativeName>
        <fullName evidence="6">Alpha-IPM isomerase</fullName>
        <shortName evidence="6">IPMI</shortName>
    </alternativeName>
    <alternativeName>
        <fullName evidence="6">Isopropylmalate isomerase</fullName>
    </alternativeName>
</protein>
<keyword evidence="5 6" id="KW-0456">Lyase</keyword>
<dbReference type="PRINTS" id="PR00415">
    <property type="entry name" value="ACONITASE"/>
</dbReference>
<evidence type="ECO:0000256" key="5">
    <source>
        <dbReference type="ARBA" id="ARBA00023239"/>
    </source>
</evidence>
<organism evidence="8 9">
    <name type="scientific">Methanofollis tationis</name>
    <dbReference type="NCBI Taxonomy" id="81417"/>
    <lineage>
        <taxon>Archaea</taxon>
        <taxon>Methanobacteriati</taxon>
        <taxon>Methanobacteriota</taxon>
        <taxon>Stenosarchaea group</taxon>
        <taxon>Methanomicrobia</taxon>
        <taxon>Methanomicrobiales</taxon>
        <taxon>Methanomicrobiaceae</taxon>
        <taxon>Methanofollis</taxon>
    </lineage>
</organism>
<evidence type="ECO:0000313" key="9">
    <source>
        <dbReference type="Proteomes" id="UP000570823"/>
    </source>
</evidence>
<dbReference type="Pfam" id="PF00330">
    <property type="entry name" value="Aconitase"/>
    <property type="match status" value="2"/>
</dbReference>
<comment type="catalytic activity">
    <reaction evidence="6">
        <text>(2R,3S)-3-isopropylmalate = (2S)-2-isopropylmalate</text>
        <dbReference type="Rhea" id="RHEA:32287"/>
        <dbReference type="ChEBI" id="CHEBI:1178"/>
        <dbReference type="ChEBI" id="CHEBI:35121"/>
        <dbReference type="EC" id="4.2.1.33"/>
    </reaction>
</comment>
<keyword evidence="4 6" id="KW-0411">Iron-sulfur</keyword>
<evidence type="ECO:0000259" key="7">
    <source>
        <dbReference type="Pfam" id="PF00330"/>
    </source>
</evidence>
<keyword evidence="2 6" id="KW-0479">Metal-binding</keyword>
<dbReference type="Proteomes" id="UP000570823">
    <property type="component" value="Unassembled WGS sequence"/>
</dbReference>
<feature type="binding site" evidence="6">
    <location>
        <position position="287"/>
    </location>
    <ligand>
        <name>[4Fe-4S] cluster</name>
        <dbReference type="ChEBI" id="CHEBI:49883"/>
    </ligand>
</feature>
<dbReference type="SUPFAM" id="SSF53732">
    <property type="entry name" value="Aconitase iron-sulfur domain"/>
    <property type="match status" value="1"/>
</dbReference>
<accession>A0A7K4HNU9</accession>
<dbReference type="InterPro" id="IPR036008">
    <property type="entry name" value="Aconitase_4Fe-4S_dom"/>
</dbReference>
<comment type="cofactor">
    <cofactor evidence="6">
        <name>[4Fe-4S] cluster</name>
        <dbReference type="ChEBI" id="CHEBI:49883"/>
    </cofactor>
    <text evidence="6">Binds 1 [4Fe-4S] cluster per subunit.</text>
</comment>
<dbReference type="GO" id="GO:0003861">
    <property type="term" value="F:3-isopropylmalate dehydratase activity"/>
    <property type="evidence" value="ECO:0007669"/>
    <property type="project" value="UniProtKB-UniRule"/>
</dbReference>
<dbReference type="EC" id="4.2.1.33" evidence="6"/>
<dbReference type="InterPro" id="IPR011826">
    <property type="entry name" value="HAcnase/IPMdehydase_lsu_prok"/>
</dbReference>
<evidence type="ECO:0000256" key="3">
    <source>
        <dbReference type="ARBA" id="ARBA00023004"/>
    </source>
</evidence>
<dbReference type="InterPro" id="IPR015931">
    <property type="entry name" value="Acnase/IPM_dHydase_lsu_aba_1/3"/>
</dbReference>
<keyword evidence="6" id="KW-0028">Amino-acid biosynthesis</keyword>
<keyword evidence="9" id="KW-1185">Reference proteome</keyword>
<dbReference type="GO" id="GO:0046872">
    <property type="term" value="F:metal ion binding"/>
    <property type="evidence" value="ECO:0007669"/>
    <property type="project" value="UniProtKB-KW"/>
</dbReference>
<dbReference type="InterPro" id="IPR050067">
    <property type="entry name" value="IPM_dehydratase_rel_enz"/>
</dbReference>
<dbReference type="PANTHER" id="PTHR43822:SF2">
    <property type="entry name" value="HOMOACONITASE, MITOCHONDRIAL"/>
    <property type="match status" value="1"/>
</dbReference>
<dbReference type="NCBIfam" id="TIGR01343">
    <property type="entry name" value="hacA_fam"/>
    <property type="match status" value="1"/>
</dbReference>
<name>A0A7K4HNU9_9EURY</name>
<comment type="similarity">
    <text evidence="6">Belongs to the aconitase/IPM isomerase family. LeuC type 2 subfamily.</text>
</comment>
<comment type="function">
    <text evidence="6">Catalyzes the isomerization between 2-isopropylmalate and 3-isopropylmalate, via the formation of 2-isopropylmaleate.</text>
</comment>
<reference evidence="8 9" key="1">
    <citation type="submission" date="2020-06" db="EMBL/GenBank/DDBJ databases">
        <title>Methanofollis fontis sp. nov., a methanogen isolated from marine sediments near a cold seep at Four-Way Closure Ridge offshore southwestern Taiwan.</title>
        <authorList>
            <person name="Chen S.-C."/>
            <person name="Teng N.-H."/>
            <person name="Lin Y.-S."/>
            <person name="Lai M.-C."/>
            <person name="Chen H.-H."/>
            <person name="Wang C.-C."/>
        </authorList>
    </citation>
    <scope>NUCLEOTIDE SEQUENCE [LARGE SCALE GENOMIC DNA]</scope>
    <source>
        <strain evidence="8 9">DSM 2702</strain>
    </source>
</reference>
<proteinExistence type="inferred from homology"/>
<comment type="caution">
    <text evidence="8">The sequence shown here is derived from an EMBL/GenBank/DDBJ whole genome shotgun (WGS) entry which is preliminary data.</text>
</comment>
<dbReference type="PROSITE" id="PS01244">
    <property type="entry name" value="ACONITASE_2"/>
    <property type="match status" value="1"/>
</dbReference>
<dbReference type="HAMAP" id="MF_01027">
    <property type="entry name" value="LeuC_type2"/>
    <property type="match status" value="1"/>
</dbReference>
<gene>
    <name evidence="6" type="primary">leuC</name>
    <name evidence="8" type="ORF">HWN36_04435</name>
</gene>
<keyword evidence="6" id="KW-0100">Branched-chain amino acid biosynthesis</keyword>
<dbReference type="InterPro" id="IPR006251">
    <property type="entry name" value="Homoacnase/IPMdehydase_lsu"/>
</dbReference>
<dbReference type="InterPro" id="IPR018136">
    <property type="entry name" value="Aconitase_4Fe-4S_BS"/>
</dbReference>
<comment type="subunit">
    <text evidence="6">Heterodimer of LeuC and LeuD.</text>
</comment>
<dbReference type="NCBIfam" id="TIGR02086">
    <property type="entry name" value="IPMI_arch"/>
    <property type="match status" value="1"/>
</dbReference>
<sequence>MSTLSERILGAGAGAYVDRAVDRAYVHDGTGLLARAAWTEIGSGVFTDPDRRYLIFDHIVPANTSMTADLQQEMREFAAMTGMHFFEVGAGVCHQVMAEGRALPGEVIVGADSHSCTLGALGAFATGVGATDMAGIWATGGTWFRVPETTGIFLEGALSGAASAKDVALAYVGALGMDGATYRALEFVGEGAVSLSMADRLTLCNMAVETGAKAGIFYADRVTRDYLAGFGIAAEQQAPHAGGYPDEIAIDLEDVVPLLALPPRVDTVCPVAEKEGLPVDQVFLGTCTGGRYEDLAAFAALVRGKQVAVRTVVVPASRAVLMQAVSTGVLADLVAAGCAVATPGCGPCLGAHMGVLGEGEVCLSTANRNFKNRMGVGGEIYLASPMTAAATALAGAITSPEEFL</sequence>
<dbReference type="NCBIfam" id="NF001614">
    <property type="entry name" value="PRK00402.1"/>
    <property type="match status" value="1"/>
</dbReference>
<evidence type="ECO:0000256" key="1">
    <source>
        <dbReference type="ARBA" id="ARBA00022485"/>
    </source>
</evidence>
<keyword evidence="1 6" id="KW-0004">4Fe-4S</keyword>
<dbReference type="PANTHER" id="PTHR43822">
    <property type="entry name" value="HOMOACONITASE, MITOCHONDRIAL-RELATED"/>
    <property type="match status" value="1"/>
</dbReference>
<keyword evidence="6" id="KW-0432">Leucine biosynthesis</keyword>
<dbReference type="EMBL" id="JABXWR010000001">
    <property type="protein sequence ID" value="NVO66570.1"/>
    <property type="molecule type" value="Genomic_DNA"/>
</dbReference>
<feature type="binding site" evidence="6">
    <location>
        <position position="348"/>
    </location>
    <ligand>
        <name>[4Fe-4S] cluster</name>
        <dbReference type="ChEBI" id="CHEBI:49883"/>
    </ligand>
</feature>